<dbReference type="InterPro" id="IPR036770">
    <property type="entry name" value="Ankyrin_rpt-contain_sf"/>
</dbReference>
<evidence type="ECO:0000256" key="2">
    <source>
        <dbReference type="ARBA" id="ARBA00022692"/>
    </source>
</evidence>
<evidence type="ECO:0000313" key="7">
    <source>
        <dbReference type="EMBL" id="CAF4209011.1"/>
    </source>
</evidence>
<dbReference type="Pfam" id="PF12796">
    <property type="entry name" value="Ank_2"/>
    <property type="match status" value="1"/>
</dbReference>
<keyword evidence="4 6" id="KW-0472">Membrane</keyword>
<evidence type="ECO:0000256" key="6">
    <source>
        <dbReference type="SAM" id="Phobius"/>
    </source>
</evidence>
<dbReference type="SMART" id="SM00248">
    <property type="entry name" value="ANK"/>
    <property type="match status" value="2"/>
</dbReference>
<proteinExistence type="predicted"/>
<dbReference type="Proteomes" id="UP000663868">
    <property type="component" value="Unassembled WGS sequence"/>
</dbReference>
<name>A0A820CLB5_9BILA</name>
<sequence length="201" mass="23096">MYLQLSAAYLFGLSLHSIHAELWGCNSTLTYQALGGMFFVLHDYKIWILTLYGLLMTLIIQTCISSFLNPVGNLDAIRCLISCGLNPNNGDYDGKNALHLAIVTNHYDIVSFLIENNQVWFDLFDHSNQTVIDYVMNFSDSNIKNYLIDKIQNKLKPTYTRKTSYLKENLNPINLDEILFPSLCWIILVQNDTNKLKNFLI</sequence>
<dbReference type="InterPro" id="IPR002110">
    <property type="entry name" value="Ankyrin_rpt"/>
</dbReference>
<dbReference type="InterPro" id="IPR029020">
    <property type="entry name" value="Ammonium/urea_transptr"/>
</dbReference>
<dbReference type="GO" id="GO:0015204">
    <property type="term" value="F:urea transmembrane transporter activity"/>
    <property type="evidence" value="ECO:0007669"/>
    <property type="project" value="InterPro"/>
</dbReference>
<dbReference type="AlphaFoldDB" id="A0A820CLB5"/>
<accession>A0A820CLB5</accession>
<dbReference type="PROSITE" id="PS50297">
    <property type="entry name" value="ANK_REP_REGION"/>
    <property type="match status" value="1"/>
</dbReference>
<evidence type="ECO:0008006" key="9">
    <source>
        <dbReference type="Google" id="ProtNLM"/>
    </source>
</evidence>
<evidence type="ECO:0000313" key="8">
    <source>
        <dbReference type="Proteomes" id="UP000663868"/>
    </source>
</evidence>
<evidence type="ECO:0000256" key="4">
    <source>
        <dbReference type="ARBA" id="ARBA00023136"/>
    </source>
</evidence>
<dbReference type="Gene3D" id="1.25.40.20">
    <property type="entry name" value="Ankyrin repeat-containing domain"/>
    <property type="match status" value="1"/>
</dbReference>
<dbReference type="Gene3D" id="1.10.3430.10">
    <property type="entry name" value="Ammonium transporter AmtB like domains"/>
    <property type="match status" value="1"/>
</dbReference>
<dbReference type="GO" id="GO:0005886">
    <property type="term" value="C:plasma membrane"/>
    <property type="evidence" value="ECO:0007669"/>
    <property type="project" value="UniProtKB-SubCell"/>
</dbReference>
<evidence type="ECO:0000256" key="3">
    <source>
        <dbReference type="ARBA" id="ARBA00022989"/>
    </source>
</evidence>
<evidence type="ECO:0000256" key="5">
    <source>
        <dbReference type="PROSITE-ProRule" id="PRU00023"/>
    </source>
</evidence>
<comment type="subcellular location">
    <subcellularLocation>
        <location evidence="1">Membrane</location>
        <topology evidence="1">Multi-pass membrane protein</topology>
    </subcellularLocation>
</comment>
<keyword evidence="2 6" id="KW-0812">Transmembrane</keyword>
<evidence type="ECO:0000256" key="1">
    <source>
        <dbReference type="ARBA" id="ARBA00004141"/>
    </source>
</evidence>
<protein>
    <recommendedName>
        <fullName evidence="9">Ankyrin repeat protein</fullName>
    </recommendedName>
</protein>
<feature type="repeat" description="ANK" evidence="5">
    <location>
        <begin position="93"/>
        <end position="117"/>
    </location>
</feature>
<feature type="transmembrane region" description="Helical" evidence="6">
    <location>
        <begin position="44"/>
        <end position="68"/>
    </location>
</feature>
<keyword evidence="5" id="KW-0040">ANK repeat</keyword>
<dbReference type="PROSITE" id="PS50088">
    <property type="entry name" value="ANK_REPEAT"/>
    <property type="match status" value="1"/>
</dbReference>
<organism evidence="7 8">
    <name type="scientific">Adineta steineri</name>
    <dbReference type="NCBI Taxonomy" id="433720"/>
    <lineage>
        <taxon>Eukaryota</taxon>
        <taxon>Metazoa</taxon>
        <taxon>Spiralia</taxon>
        <taxon>Gnathifera</taxon>
        <taxon>Rotifera</taxon>
        <taxon>Eurotatoria</taxon>
        <taxon>Bdelloidea</taxon>
        <taxon>Adinetida</taxon>
        <taxon>Adinetidae</taxon>
        <taxon>Adineta</taxon>
    </lineage>
</organism>
<dbReference type="SUPFAM" id="SSF48403">
    <property type="entry name" value="Ankyrin repeat"/>
    <property type="match status" value="1"/>
</dbReference>
<reference evidence="7" key="1">
    <citation type="submission" date="2021-02" db="EMBL/GenBank/DDBJ databases">
        <authorList>
            <person name="Nowell W R."/>
        </authorList>
    </citation>
    <scope>NUCLEOTIDE SEQUENCE</scope>
</reference>
<comment type="caution">
    <text evidence="7">The sequence shown here is derived from an EMBL/GenBank/DDBJ whole genome shotgun (WGS) entry which is preliminary data.</text>
</comment>
<dbReference type="EMBL" id="CAJOBB010008471">
    <property type="protein sequence ID" value="CAF4209011.1"/>
    <property type="molecule type" value="Genomic_DNA"/>
</dbReference>
<gene>
    <name evidence="7" type="ORF">KXQ929_LOCUS40539</name>
</gene>
<keyword evidence="3 6" id="KW-1133">Transmembrane helix</keyword>